<feature type="transmembrane region" description="Helical" evidence="6">
    <location>
        <begin position="71"/>
        <end position="98"/>
    </location>
</feature>
<evidence type="ECO:0000256" key="5">
    <source>
        <dbReference type="ARBA" id="ARBA00023136"/>
    </source>
</evidence>
<dbReference type="OrthoDB" id="88014at2"/>
<dbReference type="PANTHER" id="PTHR30250:SF11">
    <property type="entry name" value="O-ANTIGEN TRANSPORTER-RELATED"/>
    <property type="match status" value="1"/>
</dbReference>
<evidence type="ECO:0000256" key="2">
    <source>
        <dbReference type="ARBA" id="ARBA00022475"/>
    </source>
</evidence>
<feature type="transmembrane region" description="Helical" evidence="6">
    <location>
        <begin position="212"/>
        <end position="232"/>
    </location>
</feature>
<keyword evidence="2" id="KW-1003">Cell membrane</keyword>
<dbReference type="AlphaFoldDB" id="A0A4Z0QJ67"/>
<feature type="transmembrane region" description="Helical" evidence="6">
    <location>
        <begin position="429"/>
        <end position="448"/>
    </location>
</feature>
<dbReference type="InterPro" id="IPR050833">
    <property type="entry name" value="Poly_Biosynth_Transport"/>
</dbReference>
<dbReference type="GO" id="GO:0005886">
    <property type="term" value="C:plasma membrane"/>
    <property type="evidence" value="ECO:0007669"/>
    <property type="project" value="UniProtKB-SubCell"/>
</dbReference>
<accession>A0A4Z0QJ67</accession>
<sequence>MSTGRIFARRCSSRAHGLTQAPFYTLAHRLLGIVQRQGLRNTIISYCGLALGFVNTAFLLPSLLAPAQLGLTTLLVSIATIYAQFSAFGFASVGIRFFPYFRNPAAGHHGFLPFLLGLPMVGLVLSTALYLLGKPLILAQYEPQDVAMLTPFYGWVSLLALFTLLYSLQDAYLKGLYHTAFSSFLQDIVLRVLIAGLALLYGKGVVEFHEFVLGYIGLYGAISLLLTGYLAYIGELHLRPTRAALRVRPVGEIVRFGGFALLSSLSGSILGFIDSWMVGAQISLAAAGVYGIAYNISTALTIPARSLNKIAFPLLAQYWKDQDLPRMADFYRDTTRLNTILGCYLALGIGLNLDFIYSLIKNPVYATGTTAVLLLLAGRLFDGITGVNGLIVVTSPRYRYDLVFNLSLAGCTVLLNRLLIARLGITGSALATLVAIVSINTVRTWFVWYSYRLQPFTWRIPLILLVAAGSGLLVWLLPALPSKLLTMLLRGTLLTALYGGALLLLGLVPEAQPLLRKVLRRG</sequence>
<feature type="transmembrane region" description="Helical" evidence="6">
    <location>
        <begin position="337"/>
        <end position="357"/>
    </location>
</feature>
<evidence type="ECO:0000256" key="3">
    <source>
        <dbReference type="ARBA" id="ARBA00022692"/>
    </source>
</evidence>
<keyword evidence="3 6" id="KW-0812">Transmembrane</keyword>
<keyword evidence="4 6" id="KW-1133">Transmembrane helix</keyword>
<evidence type="ECO:0000256" key="1">
    <source>
        <dbReference type="ARBA" id="ARBA00004651"/>
    </source>
</evidence>
<feature type="transmembrane region" description="Helical" evidence="6">
    <location>
        <begin position="460"/>
        <end position="481"/>
    </location>
</feature>
<comment type="subcellular location">
    <subcellularLocation>
        <location evidence="1">Cell membrane</location>
        <topology evidence="1">Multi-pass membrane protein</topology>
    </subcellularLocation>
</comment>
<evidence type="ECO:0000313" key="8">
    <source>
        <dbReference type="Proteomes" id="UP000298471"/>
    </source>
</evidence>
<feature type="transmembrane region" description="Helical" evidence="6">
    <location>
        <begin position="152"/>
        <end position="168"/>
    </location>
</feature>
<dbReference type="Proteomes" id="UP000298471">
    <property type="component" value="Unassembled WGS sequence"/>
</dbReference>
<feature type="transmembrane region" description="Helical" evidence="6">
    <location>
        <begin position="188"/>
        <end position="206"/>
    </location>
</feature>
<name>A0A4Z0QJ67_9BACT</name>
<feature type="transmembrane region" description="Helical" evidence="6">
    <location>
        <begin position="253"/>
        <end position="273"/>
    </location>
</feature>
<evidence type="ECO:0000256" key="4">
    <source>
        <dbReference type="ARBA" id="ARBA00022989"/>
    </source>
</evidence>
<feature type="transmembrane region" description="Helical" evidence="6">
    <location>
        <begin position="43"/>
        <end position="65"/>
    </location>
</feature>
<comment type="caution">
    <text evidence="7">The sequence shown here is derived from an EMBL/GenBank/DDBJ whole genome shotgun (WGS) entry which is preliminary data.</text>
</comment>
<feature type="transmembrane region" description="Helical" evidence="6">
    <location>
        <begin position="279"/>
        <end position="302"/>
    </location>
</feature>
<organism evidence="7 8">
    <name type="scientific">Hymenobacter metallicola</name>
    <dbReference type="NCBI Taxonomy" id="2563114"/>
    <lineage>
        <taxon>Bacteria</taxon>
        <taxon>Pseudomonadati</taxon>
        <taxon>Bacteroidota</taxon>
        <taxon>Cytophagia</taxon>
        <taxon>Cytophagales</taxon>
        <taxon>Hymenobacteraceae</taxon>
        <taxon>Hymenobacter</taxon>
    </lineage>
</organism>
<gene>
    <name evidence="7" type="ORF">E5K02_06180</name>
</gene>
<dbReference type="PANTHER" id="PTHR30250">
    <property type="entry name" value="PST FAMILY PREDICTED COLANIC ACID TRANSPORTER"/>
    <property type="match status" value="1"/>
</dbReference>
<feature type="transmembrane region" description="Helical" evidence="6">
    <location>
        <begin position="402"/>
        <end position="423"/>
    </location>
</feature>
<dbReference type="EMBL" id="SRMB01000001">
    <property type="protein sequence ID" value="TGE29041.1"/>
    <property type="molecule type" value="Genomic_DNA"/>
</dbReference>
<keyword evidence="5 6" id="KW-0472">Membrane</keyword>
<dbReference type="Pfam" id="PF13440">
    <property type="entry name" value="Polysacc_synt_3"/>
    <property type="match status" value="1"/>
</dbReference>
<feature type="transmembrane region" description="Helical" evidence="6">
    <location>
        <begin position="487"/>
        <end position="508"/>
    </location>
</feature>
<keyword evidence="8" id="KW-1185">Reference proteome</keyword>
<evidence type="ECO:0000256" key="6">
    <source>
        <dbReference type="SAM" id="Phobius"/>
    </source>
</evidence>
<feature type="transmembrane region" description="Helical" evidence="6">
    <location>
        <begin position="110"/>
        <end position="132"/>
    </location>
</feature>
<reference evidence="7 8" key="1">
    <citation type="submission" date="2019-04" db="EMBL/GenBank/DDBJ databases">
        <authorList>
            <person name="Feng G."/>
            <person name="Zhang J."/>
            <person name="Zhu H."/>
        </authorList>
    </citation>
    <scope>NUCLEOTIDE SEQUENCE [LARGE SCALE GENOMIC DNA]</scope>
    <source>
        <strain evidence="7 8">9PBR-1</strain>
    </source>
</reference>
<evidence type="ECO:0000313" key="7">
    <source>
        <dbReference type="EMBL" id="TGE29041.1"/>
    </source>
</evidence>
<proteinExistence type="predicted"/>
<protein>
    <submittedName>
        <fullName evidence="7">Uncharacterized protein</fullName>
    </submittedName>
</protein>